<evidence type="ECO:0000256" key="5">
    <source>
        <dbReference type="ARBA" id="ARBA00022692"/>
    </source>
</evidence>
<comment type="caution">
    <text evidence="10">The sequence shown here is derived from an EMBL/GenBank/DDBJ whole genome shotgun (WGS) entry which is preliminary data.</text>
</comment>
<dbReference type="SUPFAM" id="SSF103481">
    <property type="entry name" value="Multidrug resistance efflux transporter EmrE"/>
    <property type="match status" value="2"/>
</dbReference>
<feature type="transmembrane region" description="Helical" evidence="8">
    <location>
        <begin position="153"/>
        <end position="169"/>
    </location>
</feature>
<keyword evidence="6 8" id="KW-1133">Transmembrane helix</keyword>
<gene>
    <name evidence="10" type="primary">rarD</name>
    <name evidence="10" type="ORF">V3330_14945</name>
</gene>
<feature type="domain" description="EamA" evidence="9">
    <location>
        <begin position="11"/>
        <end position="145"/>
    </location>
</feature>
<dbReference type="InterPro" id="IPR004626">
    <property type="entry name" value="RarD"/>
</dbReference>
<dbReference type="InterPro" id="IPR037185">
    <property type="entry name" value="EmrE-like"/>
</dbReference>
<feature type="domain" description="EamA" evidence="9">
    <location>
        <begin position="157"/>
        <end position="286"/>
    </location>
</feature>
<keyword evidence="5 8" id="KW-0812">Transmembrane</keyword>
<evidence type="ECO:0000256" key="7">
    <source>
        <dbReference type="ARBA" id="ARBA00023136"/>
    </source>
</evidence>
<evidence type="ECO:0000256" key="2">
    <source>
        <dbReference type="ARBA" id="ARBA00007362"/>
    </source>
</evidence>
<dbReference type="Pfam" id="PF00892">
    <property type="entry name" value="EamA"/>
    <property type="match status" value="2"/>
</dbReference>
<feature type="transmembrane region" description="Helical" evidence="8">
    <location>
        <begin position="12"/>
        <end position="29"/>
    </location>
</feature>
<feature type="transmembrane region" description="Helical" evidence="8">
    <location>
        <begin position="246"/>
        <end position="264"/>
    </location>
</feature>
<feature type="transmembrane region" description="Helical" evidence="8">
    <location>
        <begin position="70"/>
        <end position="94"/>
    </location>
</feature>
<dbReference type="RefSeq" id="WP_354696247.1">
    <property type="nucleotide sequence ID" value="NZ_JAZHOG010000010.1"/>
</dbReference>
<sequence>MNQPADTRHQGVAAALGAFIIWGLAPIFFKWIASVDPLEIIGHRILWSVPMLAGFLLLRDGPGFWRRLKLPLRDILILACSGVLVSANWLIYVWAVNTDRVLSTSLGYFIGPLVYALLGFLFLGERLSRIQTLALGLAGLGTAYLAWTLGVAPWISLGLAFSFGFYALVRKRLAVGPMVGLLWETALLALPALVFIGVRWSDQALQFGQQSLRIDMLLVLCGLITVLPLVWFNLAARSLSLTVIGFLQYLSPTLTFLLAVFFFGEPFTPGHAVAFSCIWTGLLMVTLESVWRSRRARLA</sequence>
<feature type="transmembrane region" description="Helical" evidence="8">
    <location>
        <begin position="270"/>
        <end position="291"/>
    </location>
</feature>
<protein>
    <submittedName>
        <fullName evidence="10">EamA family transporter RarD</fullName>
    </submittedName>
</protein>
<evidence type="ECO:0000256" key="1">
    <source>
        <dbReference type="ARBA" id="ARBA00004651"/>
    </source>
</evidence>
<dbReference type="AlphaFoldDB" id="A0AAW9RFC3"/>
<keyword evidence="7 8" id="KW-0472">Membrane</keyword>
<keyword evidence="3" id="KW-0813">Transport</keyword>
<organism evidence="10 11">
    <name type="scientific">Elongatibacter sediminis</name>
    <dbReference type="NCBI Taxonomy" id="3119006"/>
    <lineage>
        <taxon>Bacteria</taxon>
        <taxon>Pseudomonadati</taxon>
        <taxon>Pseudomonadota</taxon>
        <taxon>Gammaproteobacteria</taxon>
        <taxon>Chromatiales</taxon>
        <taxon>Wenzhouxiangellaceae</taxon>
        <taxon>Elongatibacter</taxon>
    </lineage>
</organism>
<dbReference type="GO" id="GO:0005886">
    <property type="term" value="C:plasma membrane"/>
    <property type="evidence" value="ECO:0007669"/>
    <property type="project" value="UniProtKB-SubCell"/>
</dbReference>
<dbReference type="NCBIfam" id="TIGR00688">
    <property type="entry name" value="rarD"/>
    <property type="match status" value="1"/>
</dbReference>
<feature type="transmembrane region" description="Helical" evidence="8">
    <location>
        <begin position="106"/>
        <end position="123"/>
    </location>
</feature>
<feature type="transmembrane region" description="Helical" evidence="8">
    <location>
        <begin position="181"/>
        <end position="200"/>
    </location>
</feature>
<evidence type="ECO:0000313" key="10">
    <source>
        <dbReference type="EMBL" id="MEJ8568928.1"/>
    </source>
</evidence>
<dbReference type="InterPro" id="IPR000620">
    <property type="entry name" value="EamA_dom"/>
</dbReference>
<evidence type="ECO:0000313" key="11">
    <source>
        <dbReference type="Proteomes" id="UP001359886"/>
    </source>
</evidence>
<dbReference type="PANTHER" id="PTHR32322:SF2">
    <property type="entry name" value="EAMA DOMAIN-CONTAINING PROTEIN"/>
    <property type="match status" value="1"/>
</dbReference>
<evidence type="ECO:0000256" key="3">
    <source>
        <dbReference type="ARBA" id="ARBA00022448"/>
    </source>
</evidence>
<comment type="subcellular location">
    <subcellularLocation>
        <location evidence="1">Cell membrane</location>
        <topology evidence="1">Multi-pass membrane protein</topology>
    </subcellularLocation>
</comment>
<feature type="transmembrane region" description="Helical" evidence="8">
    <location>
        <begin position="212"/>
        <end position="234"/>
    </location>
</feature>
<evidence type="ECO:0000256" key="4">
    <source>
        <dbReference type="ARBA" id="ARBA00022475"/>
    </source>
</evidence>
<dbReference type="Proteomes" id="UP001359886">
    <property type="component" value="Unassembled WGS sequence"/>
</dbReference>
<evidence type="ECO:0000256" key="6">
    <source>
        <dbReference type="ARBA" id="ARBA00022989"/>
    </source>
</evidence>
<dbReference type="InterPro" id="IPR050638">
    <property type="entry name" value="AA-Vitamin_Transporters"/>
</dbReference>
<evidence type="ECO:0000259" key="9">
    <source>
        <dbReference type="Pfam" id="PF00892"/>
    </source>
</evidence>
<reference evidence="10 11" key="1">
    <citation type="submission" date="2024-02" db="EMBL/GenBank/DDBJ databases">
        <title>A novel Wenzhouxiangellaceae bacterium, isolated from coastal sediments.</title>
        <authorList>
            <person name="Du Z.-J."/>
            <person name="Ye Y.-Q."/>
            <person name="Zhang X.-Y."/>
        </authorList>
    </citation>
    <scope>NUCLEOTIDE SEQUENCE [LARGE SCALE GENOMIC DNA]</scope>
    <source>
        <strain evidence="10 11">CH-27</strain>
    </source>
</reference>
<evidence type="ECO:0000256" key="8">
    <source>
        <dbReference type="SAM" id="Phobius"/>
    </source>
</evidence>
<comment type="similarity">
    <text evidence="2">Belongs to the EamA transporter family.</text>
</comment>
<proteinExistence type="inferred from homology"/>
<name>A0AAW9RFC3_9GAMM</name>
<keyword evidence="11" id="KW-1185">Reference proteome</keyword>
<accession>A0AAW9RFC3</accession>
<dbReference type="EMBL" id="JAZHOG010000010">
    <property type="protein sequence ID" value="MEJ8568928.1"/>
    <property type="molecule type" value="Genomic_DNA"/>
</dbReference>
<dbReference type="PANTHER" id="PTHR32322">
    <property type="entry name" value="INNER MEMBRANE TRANSPORTER"/>
    <property type="match status" value="1"/>
</dbReference>
<keyword evidence="4" id="KW-1003">Cell membrane</keyword>